<dbReference type="GO" id="GO:0005737">
    <property type="term" value="C:cytoplasm"/>
    <property type="evidence" value="ECO:0000318"/>
    <property type="project" value="GO_Central"/>
</dbReference>
<evidence type="ECO:0000256" key="9">
    <source>
        <dbReference type="SAM" id="Phobius"/>
    </source>
</evidence>
<evidence type="ECO:0000313" key="10">
    <source>
        <dbReference type="EMBL" id="EAX90106.1"/>
    </source>
</evidence>
<gene>
    <name evidence="10" type="ORF">TVAG_256110</name>
</gene>
<dbReference type="EMBL" id="DS114137">
    <property type="protein sequence ID" value="EAX90106.1"/>
    <property type="molecule type" value="Genomic_DNA"/>
</dbReference>
<dbReference type="SUPFAM" id="SSF55486">
    <property type="entry name" value="Metalloproteases ('zincins'), catalytic domain"/>
    <property type="match status" value="1"/>
</dbReference>
<name>A2FYA5_TRIV3</name>
<comment type="similarity">
    <text evidence="1">Belongs to the peptidase M8 family.</text>
</comment>
<accession>A2FYA5</accession>
<dbReference type="Gene3D" id="3.10.170.20">
    <property type="match status" value="1"/>
</dbReference>
<evidence type="ECO:0000256" key="5">
    <source>
        <dbReference type="ARBA" id="ARBA00022833"/>
    </source>
</evidence>
<feature type="binding site" evidence="8">
    <location>
        <position position="254"/>
    </location>
    <ligand>
        <name>Zn(2+)</name>
        <dbReference type="ChEBI" id="CHEBI:29105"/>
        <note>catalytic</note>
    </ligand>
</feature>
<dbReference type="GO" id="GO:0007155">
    <property type="term" value="P:cell adhesion"/>
    <property type="evidence" value="ECO:0007669"/>
    <property type="project" value="InterPro"/>
</dbReference>
<evidence type="ECO:0000256" key="1">
    <source>
        <dbReference type="ARBA" id="ARBA00005860"/>
    </source>
</evidence>
<dbReference type="Gene3D" id="3.90.132.10">
    <property type="entry name" value="Leishmanolysin , domain 2"/>
    <property type="match status" value="1"/>
</dbReference>
<dbReference type="FunFam" id="3.90.132.10:FF:000003">
    <property type="entry name" value="GP63-like"/>
    <property type="match status" value="1"/>
</dbReference>
<feature type="binding site" evidence="8">
    <location>
        <position position="172"/>
    </location>
    <ligand>
        <name>Zn(2+)</name>
        <dbReference type="ChEBI" id="CHEBI:29105"/>
        <note>catalytic</note>
    </ligand>
</feature>
<evidence type="ECO:0000256" key="2">
    <source>
        <dbReference type="ARBA" id="ARBA00022670"/>
    </source>
</evidence>
<keyword evidence="2" id="KW-0645">Protease</keyword>
<keyword evidence="6 8" id="KW-0482">Metalloprotease</keyword>
<reference evidence="10" key="2">
    <citation type="journal article" date="2007" name="Science">
        <title>Draft genome sequence of the sexually transmitted pathogen Trichomonas vaginalis.</title>
        <authorList>
            <person name="Carlton J.M."/>
            <person name="Hirt R.P."/>
            <person name="Silva J.C."/>
            <person name="Delcher A.L."/>
            <person name="Schatz M."/>
            <person name="Zhao Q."/>
            <person name="Wortman J.R."/>
            <person name="Bidwell S.L."/>
            <person name="Alsmark U.C.M."/>
            <person name="Besteiro S."/>
            <person name="Sicheritz-Ponten T."/>
            <person name="Noel C.J."/>
            <person name="Dacks J.B."/>
            <person name="Foster P.G."/>
            <person name="Simillion C."/>
            <person name="Van de Peer Y."/>
            <person name="Miranda-Saavedra D."/>
            <person name="Barton G.J."/>
            <person name="Westrop G.D."/>
            <person name="Mueller S."/>
            <person name="Dessi D."/>
            <person name="Fiori P.L."/>
            <person name="Ren Q."/>
            <person name="Paulsen I."/>
            <person name="Zhang H."/>
            <person name="Bastida-Corcuera F.D."/>
            <person name="Simoes-Barbosa A."/>
            <person name="Brown M.T."/>
            <person name="Hayes R.D."/>
            <person name="Mukherjee M."/>
            <person name="Okumura C.Y."/>
            <person name="Schneider R."/>
            <person name="Smith A.J."/>
            <person name="Vanacova S."/>
            <person name="Villalvazo M."/>
            <person name="Haas B.J."/>
            <person name="Pertea M."/>
            <person name="Feldblyum T.V."/>
            <person name="Utterback T.R."/>
            <person name="Shu C.L."/>
            <person name="Osoegawa K."/>
            <person name="de Jong P.J."/>
            <person name="Hrdy I."/>
            <person name="Horvathova L."/>
            <person name="Zubacova Z."/>
            <person name="Dolezal P."/>
            <person name="Malik S.B."/>
            <person name="Logsdon J.M. Jr."/>
            <person name="Henze K."/>
            <person name="Gupta A."/>
            <person name="Wang C.C."/>
            <person name="Dunne R.L."/>
            <person name="Upcroft J.A."/>
            <person name="Upcroft P."/>
            <person name="White O."/>
            <person name="Salzberg S.L."/>
            <person name="Tang P."/>
            <person name="Chiu C.-H."/>
            <person name="Lee Y.-S."/>
            <person name="Embley T.M."/>
            <person name="Coombs G.H."/>
            <person name="Mottram J.C."/>
            <person name="Tachezy J."/>
            <person name="Fraser-Liggett C.M."/>
            <person name="Johnson P.J."/>
        </authorList>
    </citation>
    <scope>NUCLEOTIDE SEQUENCE [LARGE SCALE GENOMIC DNA]</scope>
    <source>
        <strain evidence="10">G3</strain>
    </source>
</reference>
<evidence type="ECO:0000256" key="6">
    <source>
        <dbReference type="ARBA" id="ARBA00023049"/>
    </source>
</evidence>
<dbReference type="PANTHER" id="PTHR10942:SF0">
    <property type="entry name" value="LEISHMANOLYSIN-LIKE PEPTIDASE"/>
    <property type="match status" value="1"/>
</dbReference>
<feature type="binding site" evidence="8">
    <location>
        <position position="168"/>
    </location>
    <ligand>
        <name>Zn(2+)</name>
        <dbReference type="ChEBI" id="CHEBI:29105"/>
        <note>catalytic</note>
    </ligand>
</feature>
<dbReference type="InParanoid" id="A2FYA5"/>
<dbReference type="SMR" id="A2FYA5"/>
<dbReference type="RefSeq" id="XP_001303036.1">
    <property type="nucleotide sequence ID" value="XM_001303035.1"/>
</dbReference>
<keyword evidence="9" id="KW-1133">Transmembrane helix</keyword>
<evidence type="ECO:0000256" key="8">
    <source>
        <dbReference type="PIRSR" id="PIRSR601577-2"/>
    </source>
</evidence>
<dbReference type="GO" id="GO:0008233">
    <property type="term" value="F:peptidase activity"/>
    <property type="evidence" value="ECO:0000318"/>
    <property type="project" value="GO_Central"/>
</dbReference>
<keyword evidence="5 8" id="KW-0862">Zinc</keyword>
<keyword evidence="9" id="KW-0812">Transmembrane</keyword>
<dbReference type="GO" id="GO:0016020">
    <property type="term" value="C:membrane"/>
    <property type="evidence" value="ECO:0007669"/>
    <property type="project" value="InterPro"/>
</dbReference>
<evidence type="ECO:0000256" key="7">
    <source>
        <dbReference type="PIRSR" id="PIRSR601577-1"/>
    </source>
</evidence>
<feature type="transmembrane region" description="Helical" evidence="9">
    <location>
        <begin position="533"/>
        <end position="559"/>
    </location>
</feature>
<reference evidence="10" key="1">
    <citation type="submission" date="2006-10" db="EMBL/GenBank/DDBJ databases">
        <authorList>
            <person name="Amadeo P."/>
            <person name="Zhao Q."/>
            <person name="Wortman J."/>
            <person name="Fraser-Liggett C."/>
            <person name="Carlton J."/>
        </authorList>
    </citation>
    <scope>NUCLEOTIDE SEQUENCE</scope>
    <source>
        <strain evidence="10">G3</strain>
    </source>
</reference>
<dbReference type="AlphaFoldDB" id="A2FYA5"/>
<proteinExistence type="inferred from homology"/>
<comment type="cofactor">
    <cofactor evidence="8">
        <name>Zn(2+)</name>
        <dbReference type="ChEBI" id="CHEBI:29105"/>
    </cofactor>
    <text evidence="8">Binds 1 zinc ion per subunit.</text>
</comment>
<dbReference type="GO" id="GO:0046872">
    <property type="term" value="F:metal ion binding"/>
    <property type="evidence" value="ECO:0007669"/>
    <property type="project" value="UniProtKB-KW"/>
</dbReference>
<keyword evidence="9" id="KW-0472">Membrane</keyword>
<keyword evidence="11" id="KW-1185">Reference proteome</keyword>
<dbReference type="OrthoDB" id="527990at2759"/>
<dbReference type="InterPro" id="IPR001577">
    <property type="entry name" value="Peptidase_M8"/>
</dbReference>
<evidence type="ECO:0000256" key="3">
    <source>
        <dbReference type="ARBA" id="ARBA00022723"/>
    </source>
</evidence>
<dbReference type="FunFam" id="3.10.170.20:FF:000003">
    <property type="entry name" value="GP63-like"/>
    <property type="match status" value="1"/>
</dbReference>
<keyword evidence="4" id="KW-0378">Hydrolase</keyword>
<dbReference type="VEuPathDB" id="TrichDB:TVAG_256110"/>
<dbReference type="PANTHER" id="PTHR10942">
    <property type="entry name" value="LEISHMANOLYSIN-LIKE PEPTIDASE"/>
    <property type="match status" value="1"/>
</dbReference>
<feature type="active site" evidence="7">
    <location>
        <position position="169"/>
    </location>
</feature>
<organism evidence="10 11">
    <name type="scientific">Trichomonas vaginalis (strain ATCC PRA-98 / G3)</name>
    <dbReference type="NCBI Taxonomy" id="412133"/>
    <lineage>
        <taxon>Eukaryota</taxon>
        <taxon>Metamonada</taxon>
        <taxon>Parabasalia</taxon>
        <taxon>Trichomonadida</taxon>
        <taxon>Trichomonadidae</taxon>
        <taxon>Trichomonas</taxon>
    </lineage>
</organism>
<dbReference type="Proteomes" id="UP000001542">
    <property type="component" value="Unassembled WGS sequence"/>
</dbReference>
<dbReference type="GO" id="GO:0006508">
    <property type="term" value="P:proteolysis"/>
    <property type="evidence" value="ECO:0007669"/>
    <property type="project" value="UniProtKB-KW"/>
</dbReference>
<evidence type="ECO:0000313" key="11">
    <source>
        <dbReference type="Proteomes" id="UP000001542"/>
    </source>
</evidence>
<dbReference type="eggNOG" id="KOG2556">
    <property type="taxonomic scope" value="Eukaryota"/>
</dbReference>
<sequence>MSLGTFSSDKWRPIRITTNYDYFEGIAADTERCTKIGQIVHDSANNGAALTCTEADLLTPERIKVVKITTQNVINFLSNLLKVRTYLRNIQIDDLEGLVNKNNENTDLLMVFHSRLSNTFIASAYGDRYELEYYRPIRGVVNINPKYIPKAAQNYNDTDNNYFNVILHEITHALGFNSYVFRQFHSYDDSTFYKDPICNITKFGRGFSFLVTPYAHIFAKKRFGLDKFVGDDGKSCPSGIELEDGGGVGTAGSHLESRTYESEYMVGSDTGQPTPYLRLTDATLAVLMDSGNYKVNWAKAVPLVFGHPESINGKPIENFALNPPEIVLPSNYIANDDADFEFMDLTGFDYKHLGIGGWFNDSSVNCSESYFGQYCKLKDTYYNPKHKKTIGTQLADFQAYPSPVKVCPKGQAILPGIITKNPCGEYKCNGYESFEIKVNDEIDGIKTIVCTKENVGKYFNFSALFDGQIRTKRASCPDPERFCRTMKLTEMNFNKDPLDPKTLVLEGEPQAPPEWSFDYSDVDDEIKESKRTLIIIISVVCVVIVIIIASIIACCVCCIRKKKKSEISETPIEELNERLA</sequence>
<keyword evidence="3 8" id="KW-0479">Metal-binding</keyword>
<dbReference type="VEuPathDB" id="TrichDB:TVAGG3_0567280"/>
<dbReference type="Pfam" id="PF01457">
    <property type="entry name" value="Peptidase_M8"/>
    <property type="match status" value="1"/>
</dbReference>
<evidence type="ECO:0000256" key="4">
    <source>
        <dbReference type="ARBA" id="ARBA00022801"/>
    </source>
</evidence>
<dbReference type="GO" id="GO:0004222">
    <property type="term" value="F:metalloendopeptidase activity"/>
    <property type="evidence" value="ECO:0007669"/>
    <property type="project" value="InterPro"/>
</dbReference>
<protein>
    <submittedName>
        <fullName evidence="10">GP63-like</fullName>
    </submittedName>
</protein>
<dbReference type="KEGG" id="tva:4747784"/>